<evidence type="ECO:0000313" key="2">
    <source>
        <dbReference type="EMBL" id="CQR65607.1"/>
    </source>
</evidence>
<reference evidence="2 3" key="1">
    <citation type="submission" date="2015-02" db="EMBL/GenBank/DDBJ databases">
        <authorList>
            <person name="Gomez-Escribano P.J."/>
        </authorList>
    </citation>
    <scope>NUCLEOTIDE SEQUENCE [LARGE SCALE GENOMIC DNA]</scope>
    <source>
        <strain evidence="3">C34 (DSM 42122 / NRRL B-24963)</strain>
    </source>
</reference>
<evidence type="ECO:0000256" key="1">
    <source>
        <dbReference type="SAM" id="MobiDB-lite"/>
    </source>
</evidence>
<proteinExistence type="predicted"/>
<feature type="region of interest" description="Disordered" evidence="1">
    <location>
        <begin position="54"/>
        <end position="104"/>
    </location>
</feature>
<dbReference type="Proteomes" id="UP000035016">
    <property type="component" value="Chromosome Chromosome"/>
</dbReference>
<dbReference type="KEGG" id="sle:sle_61520"/>
<dbReference type="AlphaFoldDB" id="A0A0F7W6V0"/>
<name>A0A0F7W6V0_STRLW</name>
<protein>
    <submittedName>
        <fullName evidence="2">Uncharacterized protein</fullName>
    </submittedName>
</protein>
<evidence type="ECO:0000313" key="3">
    <source>
        <dbReference type="Proteomes" id="UP000035016"/>
    </source>
</evidence>
<dbReference type="EMBL" id="LN831790">
    <property type="protein sequence ID" value="CQR65607.1"/>
    <property type="molecule type" value="Genomic_DNA"/>
</dbReference>
<feature type="compositionally biased region" description="Polar residues" evidence="1">
    <location>
        <begin position="208"/>
        <end position="220"/>
    </location>
</feature>
<accession>A0A0F7W6V0</accession>
<feature type="region of interest" description="Disordered" evidence="1">
    <location>
        <begin position="162"/>
        <end position="296"/>
    </location>
</feature>
<gene>
    <name evidence="2" type="primary">sle_61520</name>
</gene>
<sequence length="296" mass="31023">MADRSACKQLARGSKRAEHFHLAEWNTTPCLLMSTELLALDGITVNAVQGPGEGLLPAKPAPGQGSADAALLDGPAGQGTGRGLPKSGVRATRHLPDQHHGPAVKSRLLRRRRHRNGSARAASTMHCPPAPMKHRAHPSPAVGACEHICKSLGLSTLYDVPPSHGSAVSVEPTSGTDPGQSFIGRMSGRTVSAYPSADGPASPRRSPNGRSRQSNRQVRTVGQLDAAGGEEPDEGCRDPRTACLEYGFTGNPNSPPSTSGPSLTSRPQVSNPSQQAQGSRHIRPTACAPQLPSQRR</sequence>
<feature type="compositionally biased region" description="Polar residues" evidence="1">
    <location>
        <begin position="263"/>
        <end position="278"/>
    </location>
</feature>
<feature type="region of interest" description="Disordered" evidence="1">
    <location>
        <begin position="116"/>
        <end position="135"/>
    </location>
</feature>
<feature type="compositionally biased region" description="Low complexity" evidence="1">
    <location>
        <begin position="249"/>
        <end position="262"/>
    </location>
</feature>
<organism evidence="2 3">
    <name type="scientific">Streptomyces leeuwenhoekii</name>
    <dbReference type="NCBI Taxonomy" id="1437453"/>
    <lineage>
        <taxon>Bacteria</taxon>
        <taxon>Bacillati</taxon>
        <taxon>Actinomycetota</taxon>
        <taxon>Actinomycetes</taxon>
        <taxon>Kitasatosporales</taxon>
        <taxon>Streptomycetaceae</taxon>
        <taxon>Streptomyces</taxon>
    </lineage>
</organism>